<dbReference type="RefSeq" id="XP_044545445.1">
    <property type="nucleotide sequence ID" value="XM_044698390.1"/>
</dbReference>
<name>A0AA88GGN0_NAELO</name>
<dbReference type="AlphaFoldDB" id="A0AA88GGN0"/>
<keyword evidence="2" id="KW-1185">Reference proteome</keyword>
<reference evidence="1 2" key="1">
    <citation type="journal article" date="2018" name="BMC Genomics">
        <title>The genome of Naegleria lovaniensis, the basis for a comparative approach to unravel pathogenicity factors of the human pathogenic amoeba N. fowleri.</title>
        <authorList>
            <person name="Liechti N."/>
            <person name="Schurch N."/>
            <person name="Bruggmann R."/>
            <person name="Wittwer M."/>
        </authorList>
    </citation>
    <scope>NUCLEOTIDE SEQUENCE [LARGE SCALE GENOMIC DNA]</scope>
    <source>
        <strain evidence="1 2">ATCC 30569</strain>
    </source>
</reference>
<sequence length="366" mass="42019">MSCRDRLLQLKHLLETPTSETNLNENNSSFWSIHNIARYVSDVLRLVSVSFETLRNSFISDSEASHSKARTMLENNLTLLIQTKNTEPQNITTAVNAARDEHRRKMFDCFKEAEKFPERMTACIDEKSLIDLSNTVSELKENEKLDELKDEVLKYFDSQASKVYNRAAQLAMGVVILRGVMSLYNSVHSMKEYSKYCNANIAVHHQILSNCEAEICDIIEEAIQHVDDFDDMIFNKLLLDIGRMNRLLETQMLSIKLDIKRCEEQQTSALMSGLEASIGVIGSLFFSYLNWRNMSNGTKFFNLAAVAVGLGNIVYGQTRAYNSYHRILNNYQHSRLEYEKFNGLSLELKKIVNEMQLRSELGSKMM</sequence>
<dbReference type="Proteomes" id="UP000816034">
    <property type="component" value="Unassembled WGS sequence"/>
</dbReference>
<accession>A0AA88GGN0</accession>
<evidence type="ECO:0000313" key="1">
    <source>
        <dbReference type="EMBL" id="KAG2378183.1"/>
    </source>
</evidence>
<proteinExistence type="predicted"/>
<gene>
    <name evidence="1" type="ORF">C9374_008326</name>
</gene>
<dbReference type="GeneID" id="68100780"/>
<dbReference type="EMBL" id="PYSW02000034">
    <property type="protein sequence ID" value="KAG2378183.1"/>
    <property type="molecule type" value="Genomic_DNA"/>
</dbReference>
<protein>
    <submittedName>
        <fullName evidence="1">Uncharacterized protein</fullName>
    </submittedName>
</protein>
<evidence type="ECO:0000313" key="2">
    <source>
        <dbReference type="Proteomes" id="UP000816034"/>
    </source>
</evidence>
<comment type="caution">
    <text evidence="1">The sequence shown here is derived from an EMBL/GenBank/DDBJ whole genome shotgun (WGS) entry which is preliminary data.</text>
</comment>
<organism evidence="1 2">
    <name type="scientific">Naegleria lovaniensis</name>
    <name type="common">Amoeba</name>
    <dbReference type="NCBI Taxonomy" id="51637"/>
    <lineage>
        <taxon>Eukaryota</taxon>
        <taxon>Discoba</taxon>
        <taxon>Heterolobosea</taxon>
        <taxon>Tetramitia</taxon>
        <taxon>Eutetramitia</taxon>
        <taxon>Vahlkampfiidae</taxon>
        <taxon>Naegleria</taxon>
    </lineage>
</organism>